<sequence>MQFIPTSKQENSPYLQLLFLGAFAIGGLLVAMVVGFGIALLCYGSNILTDTAWLSGNDPKNIGALKILLTAQQVGLFLSPALLLGIIEGKKPQNFYHLRRPNINILFVVFLIMACSMPLMSWTNEANQKMYLPDFLRSIETWMRKMEDEAAKTTVAILKMKSVGDFLITLFVIAVMPAICEEFLFRGALQRIFLRWVRSPHLAIWISAIIFSVIHFQFYGFFPRLFLGAAFGYIYFWTGSLWYTIFAHFLNNGFAVSIAWYFQQKNLPLNSEEEIPVQWYGYIISAILTLALFKLLKNKTTQTSK</sequence>
<evidence type="ECO:0000256" key="1">
    <source>
        <dbReference type="SAM" id="Phobius"/>
    </source>
</evidence>
<feature type="transmembrane region" description="Helical" evidence="1">
    <location>
        <begin position="279"/>
        <end position="296"/>
    </location>
</feature>
<dbReference type="Proteomes" id="UP000199666">
    <property type="component" value="Unassembled WGS sequence"/>
</dbReference>
<dbReference type="GO" id="GO:0004175">
    <property type="term" value="F:endopeptidase activity"/>
    <property type="evidence" value="ECO:0007669"/>
    <property type="project" value="UniProtKB-ARBA"/>
</dbReference>
<accession>A0A1I2XCY1</accession>
<evidence type="ECO:0000313" key="4">
    <source>
        <dbReference type="Proteomes" id="UP000199666"/>
    </source>
</evidence>
<dbReference type="EMBL" id="FOPP01000005">
    <property type="protein sequence ID" value="SFH10546.1"/>
    <property type="molecule type" value="Genomic_DNA"/>
</dbReference>
<feature type="transmembrane region" description="Helical" evidence="1">
    <location>
        <begin position="103"/>
        <end position="122"/>
    </location>
</feature>
<feature type="transmembrane region" description="Helical" evidence="1">
    <location>
        <begin position="201"/>
        <end position="222"/>
    </location>
</feature>
<protein>
    <recommendedName>
        <fullName evidence="2">CAAX prenyl protease 2/Lysostaphin resistance protein A-like domain-containing protein</fullName>
    </recommendedName>
</protein>
<feature type="transmembrane region" description="Helical" evidence="1">
    <location>
        <begin position="17"/>
        <end position="43"/>
    </location>
</feature>
<dbReference type="InterPro" id="IPR003675">
    <property type="entry name" value="Rce1/LyrA-like_dom"/>
</dbReference>
<keyword evidence="1" id="KW-0812">Transmembrane</keyword>
<organism evidence="3 4">
    <name type="scientific">Pedobacter insulae</name>
    <dbReference type="NCBI Taxonomy" id="414048"/>
    <lineage>
        <taxon>Bacteria</taxon>
        <taxon>Pseudomonadati</taxon>
        <taxon>Bacteroidota</taxon>
        <taxon>Sphingobacteriia</taxon>
        <taxon>Sphingobacteriales</taxon>
        <taxon>Sphingobacteriaceae</taxon>
        <taxon>Pedobacter</taxon>
    </lineage>
</organism>
<evidence type="ECO:0000259" key="2">
    <source>
        <dbReference type="Pfam" id="PF02517"/>
    </source>
</evidence>
<feature type="transmembrane region" description="Helical" evidence="1">
    <location>
        <begin position="64"/>
        <end position="83"/>
    </location>
</feature>
<gene>
    <name evidence="3" type="ORF">SAMN04489864_105103</name>
</gene>
<feature type="transmembrane region" description="Helical" evidence="1">
    <location>
        <begin position="234"/>
        <end position="259"/>
    </location>
</feature>
<reference evidence="3 4" key="1">
    <citation type="submission" date="2016-10" db="EMBL/GenBank/DDBJ databases">
        <authorList>
            <person name="de Groot N.N."/>
        </authorList>
    </citation>
    <scope>NUCLEOTIDE SEQUENCE [LARGE SCALE GENOMIC DNA]</scope>
    <source>
        <strain evidence="3 4">DSM 18684</strain>
    </source>
</reference>
<feature type="domain" description="CAAX prenyl protease 2/Lysostaphin resistance protein A-like" evidence="2">
    <location>
        <begin position="166"/>
        <end position="253"/>
    </location>
</feature>
<dbReference type="OrthoDB" id="1523022at2"/>
<keyword evidence="1" id="KW-0472">Membrane</keyword>
<keyword evidence="4" id="KW-1185">Reference proteome</keyword>
<keyword evidence="1" id="KW-1133">Transmembrane helix</keyword>
<dbReference type="RefSeq" id="WP_090993532.1">
    <property type="nucleotide sequence ID" value="NZ_FOPP01000005.1"/>
</dbReference>
<dbReference type="AlphaFoldDB" id="A0A1I2XCY1"/>
<feature type="transmembrane region" description="Helical" evidence="1">
    <location>
        <begin position="166"/>
        <end position="189"/>
    </location>
</feature>
<dbReference type="GO" id="GO:0080120">
    <property type="term" value="P:CAAX-box protein maturation"/>
    <property type="evidence" value="ECO:0007669"/>
    <property type="project" value="UniProtKB-ARBA"/>
</dbReference>
<dbReference type="PANTHER" id="PTHR43592">
    <property type="entry name" value="CAAX AMINO TERMINAL PROTEASE"/>
    <property type="match status" value="1"/>
</dbReference>
<name>A0A1I2XCY1_9SPHI</name>
<evidence type="ECO:0000313" key="3">
    <source>
        <dbReference type="EMBL" id="SFH10546.1"/>
    </source>
</evidence>
<dbReference type="PANTHER" id="PTHR43592:SF15">
    <property type="entry name" value="CAAX AMINO TERMINAL PROTEASE FAMILY PROTEIN"/>
    <property type="match status" value="1"/>
</dbReference>
<dbReference type="Pfam" id="PF02517">
    <property type="entry name" value="Rce1-like"/>
    <property type="match status" value="1"/>
</dbReference>
<dbReference type="STRING" id="414048.SAMN04489864_105103"/>
<proteinExistence type="predicted"/>